<organism evidence="2 3">
    <name type="scientific">Steinernema glaseri</name>
    <dbReference type="NCBI Taxonomy" id="37863"/>
    <lineage>
        <taxon>Eukaryota</taxon>
        <taxon>Metazoa</taxon>
        <taxon>Ecdysozoa</taxon>
        <taxon>Nematoda</taxon>
        <taxon>Chromadorea</taxon>
        <taxon>Rhabditida</taxon>
        <taxon>Tylenchina</taxon>
        <taxon>Panagrolaimomorpha</taxon>
        <taxon>Strongyloidoidea</taxon>
        <taxon>Steinernematidae</taxon>
        <taxon>Steinernema</taxon>
    </lineage>
</organism>
<dbReference type="AlphaFoldDB" id="A0A1I8AFG3"/>
<feature type="compositionally biased region" description="Basic and acidic residues" evidence="1">
    <location>
        <begin position="75"/>
        <end position="95"/>
    </location>
</feature>
<evidence type="ECO:0000313" key="3">
    <source>
        <dbReference type="WBParaSite" id="L893_g5409.t1"/>
    </source>
</evidence>
<dbReference type="WBParaSite" id="L893_g5409.t1">
    <property type="protein sequence ID" value="L893_g5409.t1"/>
    <property type="gene ID" value="L893_g5409"/>
</dbReference>
<keyword evidence="2" id="KW-1185">Reference proteome</keyword>
<feature type="region of interest" description="Disordered" evidence="1">
    <location>
        <begin position="1"/>
        <end position="20"/>
    </location>
</feature>
<evidence type="ECO:0000256" key="1">
    <source>
        <dbReference type="SAM" id="MobiDB-lite"/>
    </source>
</evidence>
<accession>A0A1I8AFG3</accession>
<proteinExistence type="predicted"/>
<sequence length="102" mass="11606">MSNQVYSSSEDEDVSVSAQQQVYTPVPEAQPEVIIFGESAKLKREQLQRAGMIRKLPVTINVYNFPGGRVPHGYWKSDIEKRQQQQKKQQKEKTTGGKKGKK</sequence>
<protein>
    <submittedName>
        <fullName evidence="3">DUF4174 domain-containing protein</fullName>
    </submittedName>
</protein>
<feature type="region of interest" description="Disordered" evidence="1">
    <location>
        <begin position="73"/>
        <end position="102"/>
    </location>
</feature>
<name>A0A1I8AFG3_9BILA</name>
<reference evidence="3" key="1">
    <citation type="submission" date="2016-11" db="UniProtKB">
        <authorList>
            <consortium name="WormBaseParasite"/>
        </authorList>
    </citation>
    <scope>IDENTIFICATION</scope>
</reference>
<dbReference type="Proteomes" id="UP000095287">
    <property type="component" value="Unplaced"/>
</dbReference>
<evidence type="ECO:0000313" key="2">
    <source>
        <dbReference type="Proteomes" id="UP000095287"/>
    </source>
</evidence>